<feature type="region of interest" description="Disordered" evidence="1">
    <location>
        <begin position="276"/>
        <end position="303"/>
    </location>
</feature>
<organism evidence="2 3">
    <name type="scientific">Glossina brevipalpis</name>
    <dbReference type="NCBI Taxonomy" id="37001"/>
    <lineage>
        <taxon>Eukaryota</taxon>
        <taxon>Metazoa</taxon>
        <taxon>Ecdysozoa</taxon>
        <taxon>Arthropoda</taxon>
        <taxon>Hexapoda</taxon>
        <taxon>Insecta</taxon>
        <taxon>Pterygota</taxon>
        <taxon>Neoptera</taxon>
        <taxon>Endopterygota</taxon>
        <taxon>Diptera</taxon>
        <taxon>Brachycera</taxon>
        <taxon>Muscomorpha</taxon>
        <taxon>Hippoboscoidea</taxon>
        <taxon>Glossinidae</taxon>
        <taxon>Glossina</taxon>
    </lineage>
</organism>
<evidence type="ECO:0000313" key="2">
    <source>
        <dbReference type="EnsemblMetazoa" id="GBRI034981-PA"/>
    </source>
</evidence>
<accession>A0A1A9WWG7</accession>
<evidence type="ECO:0000313" key="3">
    <source>
        <dbReference type="Proteomes" id="UP000091820"/>
    </source>
</evidence>
<reference evidence="3" key="1">
    <citation type="submission" date="2014-03" db="EMBL/GenBank/DDBJ databases">
        <authorList>
            <person name="Aksoy S."/>
            <person name="Warren W."/>
            <person name="Wilson R.K."/>
        </authorList>
    </citation>
    <scope>NUCLEOTIDE SEQUENCE [LARGE SCALE GENOMIC DNA]</scope>
    <source>
        <strain evidence="3">IAEA</strain>
    </source>
</reference>
<evidence type="ECO:0000256" key="1">
    <source>
        <dbReference type="SAM" id="MobiDB-lite"/>
    </source>
</evidence>
<feature type="compositionally biased region" description="Basic and acidic residues" evidence="1">
    <location>
        <begin position="291"/>
        <end position="303"/>
    </location>
</feature>
<proteinExistence type="predicted"/>
<reference evidence="2" key="2">
    <citation type="submission" date="2020-05" db="UniProtKB">
        <authorList>
            <consortium name="EnsemblMetazoa"/>
        </authorList>
    </citation>
    <scope>IDENTIFICATION</scope>
    <source>
        <strain evidence="2">IAEA</strain>
    </source>
</reference>
<name>A0A1A9WWG7_9MUSC</name>
<protein>
    <submittedName>
        <fullName evidence="2">Uncharacterized protein</fullName>
    </submittedName>
</protein>
<feature type="compositionally biased region" description="Low complexity" evidence="1">
    <location>
        <begin position="280"/>
        <end position="290"/>
    </location>
</feature>
<keyword evidence="3" id="KW-1185">Reference proteome</keyword>
<dbReference type="VEuPathDB" id="VectorBase:GBRI034981"/>
<dbReference type="EnsemblMetazoa" id="GBRI034981-RA">
    <property type="protein sequence ID" value="GBRI034981-PA"/>
    <property type="gene ID" value="GBRI034981"/>
</dbReference>
<dbReference type="AlphaFoldDB" id="A0A1A9WWG7"/>
<dbReference type="Proteomes" id="UP000091820">
    <property type="component" value="Unassembled WGS sequence"/>
</dbReference>
<sequence>MAYRKQKANDIQSLSDLKRIAEEFDKTKHVDKNIVRKFLLGFRYLMLSLKLEKSDVFQCAISWCRLYAKIPFFIDPLNEKLLKIYEDTIPKVLAYIIEFLKYLVPDIEIYHYTLLEIMDKLLRYAPFSVLEQIANFKPGTIASLQSTIENARDFKTQSLALKLMATLLKYTDVEKQNQELTKISWCNTNFAEDCLNALMMEASRGQFEHMSRELLNQEQRIFIVHYDEDVQFSKNLIDLQTLDNCNIISLFLPEEEVSRLKCNQILFDYFNKPEREHNNHQNNENPFSHNLTEEHSSRHEDRCNNNFPNNFDLLTGQVNDNRDSIPLSALPAQEMEATFQHFEQPVIDVISAMGIFKTSISTDTKMPKTHPVQQLCIDKENSTLTRKSTARKQRTVGTNKTNVKLPTPTTTTINTPTLASGIQSVPFEGIDINVSNFNDINSNEFVNSTAINEFLLNESLNLSKKPKAAGLGSKIINNNLDNEINELIQIQNQSAKTSKKRKSKTLKLNEKNKKLNLMETTEKNKEITSNATNIPSNFNQTKNILPPENVYLFSTNDKNLLPEITFNNTTDQENNHDPLNLSNFNALRDSIVPANSANIPLLHEPQSFVSSDELALSVRNNNNNDENDTMETIYLSNYENNFIDFAANLRSPLRDNSNRDNNSVQVVDAFSNNGLAKKDSCVVLNNRRRKIRNQHKPLRHHRPIPTDLDSVVGKMNQISQYLLAEAGTQHVELEEIKDRVQFLVRNLEDEVKTYTKRFEQFKRFEARTNQLLNDLYETDSSTSAW</sequence>